<reference evidence="1" key="1">
    <citation type="submission" date="2023-10" db="EMBL/GenBank/DDBJ databases">
        <title>Chromosome-level genome of the transformable northern wattle, Acacia crassicarpa.</title>
        <authorList>
            <person name="Massaro I."/>
            <person name="Sinha N.R."/>
            <person name="Poethig S."/>
            <person name="Leichty A.R."/>
        </authorList>
    </citation>
    <scope>NUCLEOTIDE SEQUENCE</scope>
    <source>
        <strain evidence="1">Acra3RX</strain>
        <tissue evidence="1">Leaf</tissue>
    </source>
</reference>
<dbReference type="PANTHER" id="PTHR36615">
    <property type="entry name" value="PROTEIN, PUTATIVE-RELATED"/>
    <property type="match status" value="1"/>
</dbReference>
<protein>
    <submittedName>
        <fullName evidence="1">Uncharacterized protein</fullName>
    </submittedName>
</protein>
<keyword evidence="2" id="KW-1185">Reference proteome</keyword>
<comment type="caution">
    <text evidence="1">The sequence shown here is derived from an EMBL/GenBank/DDBJ whole genome shotgun (WGS) entry which is preliminary data.</text>
</comment>
<organism evidence="1 2">
    <name type="scientific">Acacia crassicarpa</name>
    <name type="common">northern wattle</name>
    <dbReference type="NCBI Taxonomy" id="499986"/>
    <lineage>
        <taxon>Eukaryota</taxon>
        <taxon>Viridiplantae</taxon>
        <taxon>Streptophyta</taxon>
        <taxon>Embryophyta</taxon>
        <taxon>Tracheophyta</taxon>
        <taxon>Spermatophyta</taxon>
        <taxon>Magnoliopsida</taxon>
        <taxon>eudicotyledons</taxon>
        <taxon>Gunneridae</taxon>
        <taxon>Pentapetalae</taxon>
        <taxon>rosids</taxon>
        <taxon>fabids</taxon>
        <taxon>Fabales</taxon>
        <taxon>Fabaceae</taxon>
        <taxon>Caesalpinioideae</taxon>
        <taxon>mimosoid clade</taxon>
        <taxon>Acacieae</taxon>
        <taxon>Acacia</taxon>
    </lineage>
</organism>
<sequence length="59" mass="6400">MAEMRAARRNVINGGGLSGRFSGRRLIPQRGQVKMGIVLALLHSLSSAISFTSRCVHFS</sequence>
<evidence type="ECO:0000313" key="2">
    <source>
        <dbReference type="Proteomes" id="UP001293593"/>
    </source>
</evidence>
<dbReference type="Proteomes" id="UP001293593">
    <property type="component" value="Unassembled WGS sequence"/>
</dbReference>
<gene>
    <name evidence="1" type="ORF">QN277_020152</name>
</gene>
<evidence type="ECO:0000313" key="1">
    <source>
        <dbReference type="EMBL" id="KAK4271455.1"/>
    </source>
</evidence>
<dbReference type="PANTHER" id="PTHR36615:SF7">
    <property type="entry name" value="PROTEIN, PUTATIVE-RELATED"/>
    <property type="match status" value="1"/>
</dbReference>
<accession>A0AAE1JJ54</accession>
<dbReference type="EMBL" id="JAWXYG010000005">
    <property type="protein sequence ID" value="KAK4271455.1"/>
    <property type="molecule type" value="Genomic_DNA"/>
</dbReference>
<name>A0AAE1JJ54_9FABA</name>
<dbReference type="AlphaFoldDB" id="A0AAE1JJ54"/>
<proteinExistence type="predicted"/>